<sequence length="87" mass="9681">MTRLTRAVQGMEGVGVGVFSRDSRADVMAIYHQDSIRAQQSNMGVIVGPGFWHESDLSESSFLVGLFPTRNFKEKWKETHVLSGPLV</sequence>
<evidence type="ECO:0000313" key="2">
    <source>
        <dbReference type="Proteomes" id="UP001164929"/>
    </source>
</evidence>
<protein>
    <submittedName>
        <fullName evidence="1">Uncharacterized protein</fullName>
    </submittedName>
</protein>
<keyword evidence="2" id="KW-1185">Reference proteome</keyword>
<dbReference type="AlphaFoldDB" id="A0AAD6WBQ3"/>
<comment type="caution">
    <text evidence="1">The sequence shown here is derived from an EMBL/GenBank/DDBJ whole genome shotgun (WGS) entry which is preliminary data.</text>
</comment>
<name>A0AAD6WBQ3_9ROSI</name>
<proteinExistence type="predicted"/>
<gene>
    <name evidence="1" type="ORF">NC653_006053</name>
</gene>
<organism evidence="1 2">
    <name type="scientific">Populus alba x Populus x berolinensis</name>
    <dbReference type="NCBI Taxonomy" id="444605"/>
    <lineage>
        <taxon>Eukaryota</taxon>
        <taxon>Viridiplantae</taxon>
        <taxon>Streptophyta</taxon>
        <taxon>Embryophyta</taxon>
        <taxon>Tracheophyta</taxon>
        <taxon>Spermatophyta</taxon>
        <taxon>Magnoliopsida</taxon>
        <taxon>eudicotyledons</taxon>
        <taxon>Gunneridae</taxon>
        <taxon>Pentapetalae</taxon>
        <taxon>rosids</taxon>
        <taxon>fabids</taxon>
        <taxon>Malpighiales</taxon>
        <taxon>Salicaceae</taxon>
        <taxon>Saliceae</taxon>
        <taxon>Populus</taxon>
    </lineage>
</organism>
<evidence type="ECO:0000313" key="1">
    <source>
        <dbReference type="EMBL" id="KAJ7006878.1"/>
    </source>
</evidence>
<reference evidence="1" key="1">
    <citation type="journal article" date="2023" name="Mol. Ecol. Resour.">
        <title>Chromosome-level genome assembly of a triploid poplar Populus alba 'Berolinensis'.</title>
        <authorList>
            <person name="Chen S."/>
            <person name="Yu Y."/>
            <person name="Wang X."/>
            <person name="Wang S."/>
            <person name="Zhang T."/>
            <person name="Zhou Y."/>
            <person name="He R."/>
            <person name="Meng N."/>
            <person name="Wang Y."/>
            <person name="Liu W."/>
            <person name="Liu Z."/>
            <person name="Liu J."/>
            <person name="Guo Q."/>
            <person name="Huang H."/>
            <person name="Sederoff R.R."/>
            <person name="Wang G."/>
            <person name="Qu G."/>
            <person name="Chen S."/>
        </authorList>
    </citation>
    <scope>NUCLEOTIDE SEQUENCE</scope>
    <source>
        <strain evidence="1">SC-2020</strain>
    </source>
</reference>
<dbReference type="Proteomes" id="UP001164929">
    <property type="component" value="Chromosome 2"/>
</dbReference>
<dbReference type="EMBL" id="JAQIZT010000002">
    <property type="protein sequence ID" value="KAJ7006878.1"/>
    <property type="molecule type" value="Genomic_DNA"/>
</dbReference>
<accession>A0AAD6WBQ3</accession>